<evidence type="ECO:0000259" key="1">
    <source>
        <dbReference type="PROSITE" id="PS50011"/>
    </source>
</evidence>
<dbReference type="EMBL" id="MAVT02000387">
    <property type="protein sequence ID" value="POS76279.1"/>
    <property type="molecule type" value="Genomic_DNA"/>
</dbReference>
<sequence length="358" mass="40093">MESDGMKYGHILTDGADQYLFIKVLGSGADASAQLVRHVQTGELVVRKVERRLLNEEQKQEEQDPERILFLLQSRAREAGVQPNISYLQSADELPTPQRRGGQQPLYHRIKYFNFYNGGTLEDLWRACETSDVATPPLLILTMVQDLSQALNFMYSIKPSFVFHGDLHWGNVFLHWDEDTSTGPRFFLGDFGRSTCGGARAGEHSGLVADIRRIWRDVCDLLNTGTSFGSESELKQYLEGTVEPELSRLAHGPASQLPDLTRLLELLSSAPAASPPDMRPFINRESQSNLSPLLHDTWDEARKMRGIHGPWHVGEVSINPSTGKLSIINISPAAYHRPHSISRGYYETDSEDACADMV</sequence>
<dbReference type="SUPFAM" id="SSF56112">
    <property type="entry name" value="Protein kinase-like (PK-like)"/>
    <property type="match status" value="1"/>
</dbReference>
<evidence type="ECO:0000313" key="2">
    <source>
        <dbReference type="EMBL" id="POS76279.1"/>
    </source>
</evidence>
<comment type="caution">
    <text evidence="2">The sequence shown here is derived from an EMBL/GenBank/DDBJ whole genome shotgun (WGS) entry which is preliminary data.</text>
</comment>
<dbReference type="GO" id="GO:0005524">
    <property type="term" value="F:ATP binding"/>
    <property type="evidence" value="ECO:0007669"/>
    <property type="project" value="InterPro"/>
</dbReference>
<gene>
    <name evidence="2" type="ORF">DHEL01_v205333</name>
</gene>
<dbReference type="Proteomes" id="UP000094444">
    <property type="component" value="Unassembled WGS sequence"/>
</dbReference>
<dbReference type="OrthoDB" id="4062651at2759"/>
<evidence type="ECO:0000313" key="3">
    <source>
        <dbReference type="Proteomes" id="UP000094444"/>
    </source>
</evidence>
<dbReference type="GO" id="GO:0004672">
    <property type="term" value="F:protein kinase activity"/>
    <property type="evidence" value="ECO:0007669"/>
    <property type="project" value="InterPro"/>
</dbReference>
<organism evidence="2 3">
    <name type="scientific">Diaporthe helianthi</name>
    <dbReference type="NCBI Taxonomy" id="158607"/>
    <lineage>
        <taxon>Eukaryota</taxon>
        <taxon>Fungi</taxon>
        <taxon>Dikarya</taxon>
        <taxon>Ascomycota</taxon>
        <taxon>Pezizomycotina</taxon>
        <taxon>Sordariomycetes</taxon>
        <taxon>Sordariomycetidae</taxon>
        <taxon>Diaporthales</taxon>
        <taxon>Diaporthaceae</taxon>
        <taxon>Diaporthe</taxon>
    </lineage>
</organism>
<dbReference type="InterPro" id="IPR000719">
    <property type="entry name" value="Prot_kinase_dom"/>
</dbReference>
<reference evidence="2" key="1">
    <citation type="submission" date="2017-09" db="EMBL/GenBank/DDBJ databases">
        <title>Polyketide synthases of a Diaporthe helianthi virulent isolate.</title>
        <authorList>
            <person name="Baroncelli R."/>
        </authorList>
    </citation>
    <scope>NUCLEOTIDE SEQUENCE [LARGE SCALE GENOMIC DNA]</scope>
    <source>
        <strain evidence="2">7/96</strain>
    </source>
</reference>
<dbReference type="PROSITE" id="PS50011">
    <property type="entry name" value="PROTEIN_KINASE_DOM"/>
    <property type="match status" value="1"/>
</dbReference>
<dbReference type="Gene3D" id="1.10.510.10">
    <property type="entry name" value="Transferase(Phosphotransferase) domain 1"/>
    <property type="match status" value="1"/>
</dbReference>
<dbReference type="InterPro" id="IPR011009">
    <property type="entry name" value="Kinase-like_dom_sf"/>
</dbReference>
<proteinExistence type="predicted"/>
<dbReference type="InParanoid" id="A0A2P5I184"/>
<name>A0A2P5I184_DIAHE</name>
<keyword evidence="3" id="KW-1185">Reference proteome</keyword>
<accession>A0A2P5I184</accession>
<dbReference type="AlphaFoldDB" id="A0A2P5I184"/>
<feature type="domain" description="Protein kinase" evidence="1">
    <location>
        <begin position="19"/>
        <end position="358"/>
    </location>
</feature>
<protein>
    <recommendedName>
        <fullName evidence="1">Protein kinase domain-containing protein</fullName>
    </recommendedName>
</protein>